<reference evidence="1 4" key="1">
    <citation type="journal article" date="2011" name="Nature">
        <title>The Medicago genome provides insight into the evolution of rhizobial symbioses.</title>
        <authorList>
            <person name="Young N.D."/>
            <person name="Debelle F."/>
            <person name="Oldroyd G.E."/>
            <person name="Geurts R."/>
            <person name="Cannon S.B."/>
            <person name="Udvardi M.K."/>
            <person name="Benedito V.A."/>
            <person name="Mayer K.F."/>
            <person name="Gouzy J."/>
            <person name="Schoof H."/>
            <person name="Van de Peer Y."/>
            <person name="Proost S."/>
            <person name="Cook D.R."/>
            <person name="Meyers B.C."/>
            <person name="Spannagl M."/>
            <person name="Cheung F."/>
            <person name="De Mita S."/>
            <person name="Krishnakumar V."/>
            <person name="Gundlach H."/>
            <person name="Zhou S."/>
            <person name="Mudge J."/>
            <person name="Bharti A.K."/>
            <person name="Murray J.D."/>
            <person name="Naoumkina M.A."/>
            <person name="Rosen B."/>
            <person name="Silverstein K.A."/>
            <person name="Tang H."/>
            <person name="Rombauts S."/>
            <person name="Zhao P.X."/>
            <person name="Zhou P."/>
            <person name="Barbe V."/>
            <person name="Bardou P."/>
            <person name="Bechner M."/>
            <person name="Bellec A."/>
            <person name="Berger A."/>
            <person name="Berges H."/>
            <person name="Bidwell S."/>
            <person name="Bisseling T."/>
            <person name="Choisne N."/>
            <person name="Couloux A."/>
            <person name="Denny R."/>
            <person name="Deshpande S."/>
            <person name="Dai X."/>
            <person name="Doyle J.J."/>
            <person name="Dudez A.M."/>
            <person name="Farmer A.D."/>
            <person name="Fouteau S."/>
            <person name="Franken C."/>
            <person name="Gibelin C."/>
            <person name="Gish J."/>
            <person name="Goldstein S."/>
            <person name="Gonzalez A.J."/>
            <person name="Green P.J."/>
            <person name="Hallab A."/>
            <person name="Hartog M."/>
            <person name="Hua A."/>
            <person name="Humphray S.J."/>
            <person name="Jeong D.H."/>
            <person name="Jing Y."/>
            <person name="Jocker A."/>
            <person name="Kenton S.M."/>
            <person name="Kim D.J."/>
            <person name="Klee K."/>
            <person name="Lai H."/>
            <person name="Lang C."/>
            <person name="Lin S."/>
            <person name="Macmil S.L."/>
            <person name="Magdelenat G."/>
            <person name="Matthews L."/>
            <person name="McCorrison J."/>
            <person name="Monaghan E.L."/>
            <person name="Mun J.H."/>
            <person name="Najar F.Z."/>
            <person name="Nicholson C."/>
            <person name="Noirot C."/>
            <person name="O'Bleness M."/>
            <person name="Paule C.R."/>
            <person name="Poulain J."/>
            <person name="Prion F."/>
            <person name="Qin B."/>
            <person name="Qu C."/>
            <person name="Retzel E.F."/>
            <person name="Riddle C."/>
            <person name="Sallet E."/>
            <person name="Samain S."/>
            <person name="Samson N."/>
            <person name="Sanders I."/>
            <person name="Saurat O."/>
            <person name="Scarpelli C."/>
            <person name="Schiex T."/>
            <person name="Segurens B."/>
            <person name="Severin A.J."/>
            <person name="Sherrier D.J."/>
            <person name="Shi R."/>
            <person name="Sims S."/>
            <person name="Singer S.R."/>
            <person name="Sinharoy S."/>
            <person name="Sterck L."/>
            <person name="Viollet A."/>
            <person name="Wang B.B."/>
            <person name="Wang K."/>
            <person name="Wang M."/>
            <person name="Wang X."/>
            <person name="Warfsmann J."/>
            <person name="Weissenbach J."/>
            <person name="White D.D."/>
            <person name="White J.D."/>
            <person name="Wiley G.B."/>
            <person name="Wincker P."/>
            <person name="Xing Y."/>
            <person name="Yang L."/>
            <person name="Yao Z."/>
            <person name="Ying F."/>
            <person name="Zhai J."/>
            <person name="Zhou L."/>
            <person name="Zuber A."/>
            <person name="Denarie J."/>
            <person name="Dixon R.A."/>
            <person name="May G.D."/>
            <person name="Schwartz D.C."/>
            <person name="Rogers J."/>
            <person name="Quetier F."/>
            <person name="Town C.D."/>
            <person name="Roe B.A."/>
        </authorList>
    </citation>
    <scope>NUCLEOTIDE SEQUENCE [LARGE SCALE GENOMIC DNA]</scope>
    <source>
        <strain evidence="1">A17</strain>
        <strain evidence="3 4">cv. Jemalong A17</strain>
    </source>
</reference>
<evidence type="ECO:0000313" key="4">
    <source>
        <dbReference type="Proteomes" id="UP000002051"/>
    </source>
</evidence>
<dbReference type="OrthoDB" id="6066220at2759"/>
<dbReference type="EnsemblPlants" id="KEH29336">
    <property type="protein sequence ID" value="KEH29336"/>
    <property type="gene ID" value="MTR_4g435328"/>
</dbReference>
<dbReference type="Gramene" id="rna21878">
    <property type="protein sequence ID" value="RHN59763.1"/>
    <property type="gene ID" value="gene21878"/>
</dbReference>
<dbReference type="EMBL" id="PSQE01000004">
    <property type="protein sequence ID" value="RHN59763.1"/>
    <property type="molecule type" value="Genomic_DNA"/>
</dbReference>
<proteinExistence type="predicted"/>
<evidence type="ECO:0000313" key="5">
    <source>
        <dbReference type="Proteomes" id="UP000265566"/>
    </source>
</evidence>
<name>A0A072UIU0_MEDTR</name>
<dbReference type="PANTHER" id="PTHR13318">
    <property type="entry name" value="PARTNER OF PAIRED, ISOFORM B-RELATED"/>
    <property type="match status" value="1"/>
</dbReference>
<dbReference type="GO" id="GO:0019005">
    <property type="term" value="C:SCF ubiquitin ligase complex"/>
    <property type="evidence" value="ECO:0000318"/>
    <property type="project" value="GO_Central"/>
</dbReference>
<reference evidence="3" key="3">
    <citation type="submission" date="2015-04" db="UniProtKB">
        <authorList>
            <consortium name="EnsemblPlants"/>
        </authorList>
    </citation>
    <scope>IDENTIFICATION</scope>
    <source>
        <strain evidence="3">cv. Jemalong A17</strain>
    </source>
</reference>
<dbReference type="PANTHER" id="PTHR13318:SF106">
    <property type="entry name" value="F-BOX_LRR-REPEAT PROTEIN 2"/>
    <property type="match status" value="1"/>
</dbReference>
<evidence type="ECO:0000313" key="2">
    <source>
        <dbReference type="EMBL" id="RHN59763.1"/>
    </source>
</evidence>
<protein>
    <submittedName>
        <fullName evidence="1">F-box/LRR-like protein, putative</fullName>
    </submittedName>
    <submittedName>
        <fullName evidence="2">Putative leucine-rich repeat domain, L domain-containing protein</fullName>
    </submittedName>
</protein>
<gene>
    <name evidence="3" type="primary">25494409</name>
    <name evidence="1" type="ordered locus">MTR_4g435328</name>
    <name evidence="2" type="ORF">MtrunA17_Chr4g0017361</name>
</gene>
<reference evidence="5" key="4">
    <citation type="journal article" date="2018" name="Nat. Plants">
        <title>Whole-genome landscape of Medicago truncatula symbiotic genes.</title>
        <authorList>
            <person name="Pecrix Y."/>
            <person name="Staton S.E."/>
            <person name="Sallet E."/>
            <person name="Lelandais-Briere C."/>
            <person name="Moreau S."/>
            <person name="Carrere S."/>
            <person name="Blein T."/>
            <person name="Jardinaud M.F."/>
            <person name="Latrasse D."/>
            <person name="Zouine M."/>
            <person name="Zahm M."/>
            <person name="Kreplak J."/>
            <person name="Mayjonade B."/>
            <person name="Satge C."/>
            <person name="Perez M."/>
            <person name="Cauet S."/>
            <person name="Marande W."/>
            <person name="Chantry-Darmon C."/>
            <person name="Lopez-Roques C."/>
            <person name="Bouchez O."/>
            <person name="Berard A."/>
            <person name="Debelle F."/>
            <person name="Munos S."/>
            <person name="Bendahmane A."/>
            <person name="Berges H."/>
            <person name="Niebel A."/>
            <person name="Buitink J."/>
            <person name="Frugier F."/>
            <person name="Benhamed M."/>
            <person name="Crespi M."/>
            <person name="Gouzy J."/>
            <person name="Gamas P."/>
        </authorList>
    </citation>
    <scope>NUCLEOTIDE SEQUENCE [LARGE SCALE GENOMIC DNA]</scope>
    <source>
        <strain evidence="5">cv. Jemalong A17</strain>
    </source>
</reference>
<dbReference type="GO" id="GO:0031146">
    <property type="term" value="P:SCF-dependent proteasomal ubiquitin-dependent protein catabolic process"/>
    <property type="evidence" value="ECO:0000318"/>
    <property type="project" value="GO_Central"/>
</dbReference>
<keyword evidence="4" id="KW-1185">Reference proteome</keyword>
<dbReference type="HOGENOM" id="CLU_028145_1_1_1"/>
<reference evidence="1 4" key="2">
    <citation type="journal article" date="2014" name="BMC Genomics">
        <title>An improved genome release (version Mt4.0) for the model legume Medicago truncatula.</title>
        <authorList>
            <person name="Tang H."/>
            <person name="Krishnakumar V."/>
            <person name="Bidwell S."/>
            <person name="Rosen B."/>
            <person name="Chan A."/>
            <person name="Zhou S."/>
            <person name="Gentzbittel L."/>
            <person name="Childs K.L."/>
            <person name="Yandell M."/>
            <person name="Gundlach H."/>
            <person name="Mayer K.F."/>
            <person name="Schwartz D.C."/>
            <person name="Town C.D."/>
        </authorList>
    </citation>
    <scope>GENOME REANNOTATION</scope>
    <source>
        <strain evidence="1">A17</strain>
        <strain evidence="3 4">cv. Jemalong A17</strain>
    </source>
</reference>
<dbReference type="KEGG" id="mtr:25494409"/>
<dbReference type="Gene3D" id="3.80.10.10">
    <property type="entry name" value="Ribonuclease Inhibitor"/>
    <property type="match status" value="1"/>
</dbReference>
<dbReference type="InterPro" id="IPR032675">
    <property type="entry name" value="LRR_dom_sf"/>
</dbReference>
<reference evidence="2" key="5">
    <citation type="journal article" date="2018" name="Nat. Plants">
        <title>Whole-genome landscape of Medicago truncatula symbiotic genes.</title>
        <authorList>
            <person name="Pecrix Y."/>
            <person name="Gamas P."/>
            <person name="Carrere S."/>
        </authorList>
    </citation>
    <scope>NUCLEOTIDE SEQUENCE</scope>
    <source>
        <tissue evidence="2">Leaves</tissue>
    </source>
</reference>
<sequence>MTNRLRFSLTISNSTFPFLPRLFDRFPNLTSLHFTHFCGDLNSLLYQIYTCALKLKSLIFSNQSTIPTEGLRVLSKYITTVTSLTFSNIDFLHKNDMVMILICFPFLEELDHSNPKNNGNFAANSMLLELPKLRRVNLSDHHYANGSLLLHLYKNCVFLQEIVMLNTYYLTDNEITSAICERPGLRSISITRMTFGNLNIFIESLVNLTGLTSLDLSYSFIPDELLSYVAEKALPIRKLFLQGYFGYTYFGIFNLLSKCQFIQYLDLQNAKFMNDWNVIELSLFLGDLLSINISKCDSPHKFILVFSP</sequence>
<evidence type="ECO:0000313" key="3">
    <source>
        <dbReference type="EnsemblPlants" id="KEH29336"/>
    </source>
</evidence>
<dbReference type="EMBL" id="CM001220">
    <property type="protein sequence ID" value="KEH29336.1"/>
    <property type="molecule type" value="Genomic_DNA"/>
</dbReference>
<organism evidence="1 4">
    <name type="scientific">Medicago truncatula</name>
    <name type="common">Barrel medic</name>
    <name type="synonym">Medicago tribuloides</name>
    <dbReference type="NCBI Taxonomy" id="3880"/>
    <lineage>
        <taxon>Eukaryota</taxon>
        <taxon>Viridiplantae</taxon>
        <taxon>Streptophyta</taxon>
        <taxon>Embryophyta</taxon>
        <taxon>Tracheophyta</taxon>
        <taxon>Spermatophyta</taxon>
        <taxon>Magnoliopsida</taxon>
        <taxon>eudicotyledons</taxon>
        <taxon>Gunneridae</taxon>
        <taxon>Pentapetalae</taxon>
        <taxon>rosids</taxon>
        <taxon>fabids</taxon>
        <taxon>Fabales</taxon>
        <taxon>Fabaceae</taxon>
        <taxon>Papilionoideae</taxon>
        <taxon>50 kb inversion clade</taxon>
        <taxon>NPAAA clade</taxon>
        <taxon>Hologalegina</taxon>
        <taxon>IRL clade</taxon>
        <taxon>Trifolieae</taxon>
        <taxon>Medicago</taxon>
    </lineage>
</organism>
<dbReference type="SUPFAM" id="SSF52047">
    <property type="entry name" value="RNI-like"/>
    <property type="match status" value="1"/>
</dbReference>
<evidence type="ECO:0000313" key="1">
    <source>
        <dbReference type="EMBL" id="KEH29336.1"/>
    </source>
</evidence>
<dbReference type="Proteomes" id="UP000002051">
    <property type="component" value="Chromosome 4"/>
</dbReference>
<dbReference type="AlphaFoldDB" id="A0A072UIU0"/>
<accession>A0A072UIU0</accession>
<dbReference type="Proteomes" id="UP000265566">
    <property type="component" value="Chromosome 4"/>
</dbReference>